<dbReference type="RefSeq" id="WP_158871065.1">
    <property type="nucleotide sequence ID" value="NZ_CP046401.1"/>
</dbReference>
<keyword evidence="4" id="KW-0808">Transferase</keyword>
<feature type="domain" description="Signal transduction histidine kinase internal region" evidence="3">
    <location>
        <begin position="155"/>
        <end position="233"/>
    </location>
</feature>
<keyword evidence="1" id="KW-0175">Coiled coil</keyword>
<dbReference type="InterPro" id="IPR010559">
    <property type="entry name" value="Sig_transdc_His_kin_internal"/>
</dbReference>
<dbReference type="EMBL" id="CP046401">
    <property type="protein sequence ID" value="QGY47315.1"/>
    <property type="molecule type" value="Genomic_DNA"/>
</dbReference>
<accession>A0A6I6JVX6</accession>
<evidence type="ECO:0000313" key="5">
    <source>
        <dbReference type="Proteomes" id="UP000428260"/>
    </source>
</evidence>
<feature type="transmembrane region" description="Helical" evidence="2">
    <location>
        <begin position="14"/>
        <end position="35"/>
    </location>
</feature>
<keyword evidence="2" id="KW-0812">Transmembrane</keyword>
<dbReference type="InterPro" id="IPR050640">
    <property type="entry name" value="Bact_2-comp_sensor_kinase"/>
</dbReference>
<dbReference type="Pfam" id="PF06580">
    <property type="entry name" value="His_kinase"/>
    <property type="match status" value="1"/>
</dbReference>
<evidence type="ECO:0000259" key="3">
    <source>
        <dbReference type="Pfam" id="PF06580"/>
    </source>
</evidence>
<dbReference type="PANTHER" id="PTHR34220">
    <property type="entry name" value="SENSOR HISTIDINE KINASE YPDA"/>
    <property type="match status" value="1"/>
</dbReference>
<keyword evidence="4" id="KW-0418">Kinase</keyword>
<keyword evidence="2" id="KW-0472">Membrane</keyword>
<name>A0A6I6JVX6_9BACT</name>
<dbReference type="AlphaFoldDB" id="A0A6I6JVX6"/>
<sequence length="343" mass="40422">MSFKIIDKAIHKRFFPHVFFWLFYVFFFGLIYGKYGNDYKWYFLESLCMLPFVMIATYGTIYGILPFYLKKRKLIFSVFLLVLLLFFVTLGERIFLRKLNSLPLTVDSIFGITFLYLLLETNFMIGIAFAIKIVKKWIEQQKEKLEMEKRALQTELNLLKAQLHPHFLFNTMNNLYALSLEKSSKTSEGIAKISALLRSVLYECNEIEISLQKEVNLIKNYIDLEKMRYGNRLNFQFNISGETSEKEIAPMMLFTFVENSFKHGSRNDPENPFIFIDLKISNTKTEFLIENSIPKNRVEKRNRAGGIGLQNVQKRLDILYSGKYQLEITQEKTKFKVYLGIEN</sequence>
<evidence type="ECO:0000256" key="1">
    <source>
        <dbReference type="SAM" id="Coils"/>
    </source>
</evidence>
<protein>
    <submittedName>
        <fullName evidence="4">Sensor histidine kinase</fullName>
    </submittedName>
</protein>
<feature type="transmembrane region" description="Helical" evidence="2">
    <location>
        <begin position="74"/>
        <end position="96"/>
    </location>
</feature>
<evidence type="ECO:0000256" key="2">
    <source>
        <dbReference type="SAM" id="Phobius"/>
    </source>
</evidence>
<reference evidence="4 5" key="1">
    <citation type="submission" date="2019-11" db="EMBL/GenBank/DDBJ databases">
        <authorList>
            <person name="Zheng R.K."/>
            <person name="Sun C.M."/>
        </authorList>
    </citation>
    <scope>NUCLEOTIDE SEQUENCE [LARGE SCALE GENOMIC DNA]</scope>
    <source>
        <strain evidence="4 5">WC007</strain>
    </source>
</reference>
<evidence type="ECO:0000313" key="4">
    <source>
        <dbReference type="EMBL" id="QGY47315.1"/>
    </source>
</evidence>
<keyword evidence="2" id="KW-1133">Transmembrane helix</keyword>
<dbReference type="GO" id="GO:0016020">
    <property type="term" value="C:membrane"/>
    <property type="evidence" value="ECO:0007669"/>
    <property type="project" value="InterPro"/>
</dbReference>
<dbReference type="KEGG" id="mcos:GM418_27705"/>
<feature type="coiled-coil region" evidence="1">
    <location>
        <begin position="135"/>
        <end position="162"/>
    </location>
</feature>
<feature type="transmembrane region" description="Helical" evidence="2">
    <location>
        <begin position="41"/>
        <end position="62"/>
    </location>
</feature>
<gene>
    <name evidence="4" type="ORF">GM418_27705</name>
</gene>
<proteinExistence type="predicted"/>
<organism evidence="4 5">
    <name type="scientific">Maribellus comscasis</name>
    <dbReference type="NCBI Taxonomy" id="2681766"/>
    <lineage>
        <taxon>Bacteria</taxon>
        <taxon>Pseudomonadati</taxon>
        <taxon>Bacteroidota</taxon>
        <taxon>Bacteroidia</taxon>
        <taxon>Marinilabiliales</taxon>
        <taxon>Prolixibacteraceae</taxon>
        <taxon>Maribellus</taxon>
    </lineage>
</organism>
<dbReference type="Proteomes" id="UP000428260">
    <property type="component" value="Chromosome"/>
</dbReference>
<feature type="transmembrane region" description="Helical" evidence="2">
    <location>
        <begin position="108"/>
        <end position="134"/>
    </location>
</feature>
<dbReference type="PANTHER" id="PTHR34220:SF7">
    <property type="entry name" value="SENSOR HISTIDINE KINASE YPDA"/>
    <property type="match status" value="1"/>
</dbReference>
<keyword evidence="5" id="KW-1185">Reference proteome</keyword>
<dbReference type="GO" id="GO:0000155">
    <property type="term" value="F:phosphorelay sensor kinase activity"/>
    <property type="evidence" value="ECO:0007669"/>
    <property type="project" value="InterPro"/>
</dbReference>